<evidence type="ECO:0000313" key="1">
    <source>
        <dbReference type="EMBL" id="MDG3585985.1"/>
    </source>
</evidence>
<keyword evidence="2" id="KW-1185">Reference proteome</keyword>
<protein>
    <submittedName>
        <fullName evidence="1">Uncharacterized protein</fullName>
    </submittedName>
</protein>
<proteinExistence type="predicted"/>
<dbReference type="RefSeq" id="WP_277900101.1">
    <property type="nucleotide sequence ID" value="NZ_JAPMUA010000003.1"/>
</dbReference>
<dbReference type="EMBL" id="JAPMUA010000003">
    <property type="protein sequence ID" value="MDG3585985.1"/>
    <property type="molecule type" value="Genomic_DNA"/>
</dbReference>
<evidence type="ECO:0000313" key="2">
    <source>
        <dbReference type="Proteomes" id="UP001153642"/>
    </source>
</evidence>
<dbReference type="Proteomes" id="UP001153642">
    <property type="component" value="Unassembled WGS sequence"/>
</dbReference>
<name>A0ABT6FRW6_9FLAO</name>
<gene>
    <name evidence="1" type="ORF">OSR52_08885</name>
</gene>
<reference evidence="1" key="1">
    <citation type="submission" date="2022-11" db="EMBL/GenBank/DDBJ databases">
        <title>High-quality draft genome sequence of Galbibacter sp. strain CMA-7.</title>
        <authorList>
            <person name="Wei L."/>
            <person name="Dong C."/>
            <person name="Shao Z."/>
        </authorList>
    </citation>
    <scope>NUCLEOTIDE SEQUENCE</scope>
    <source>
        <strain evidence="1">CMA-7</strain>
    </source>
</reference>
<dbReference type="Gene3D" id="2.60.120.260">
    <property type="entry name" value="Galactose-binding domain-like"/>
    <property type="match status" value="1"/>
</dbReference>
<sequence length="49" mass="5153">MDKAAGAPFYKAALTGIHVRNGRATIGFYAHGAPGASCQIDDVVFTRTK</sequence>
<organism evidence="1 2">
    <name type="scientific">Galbibacter pacificus</name>
    <dbReference type="NCBI Taxonomy" id="2996052"/>
    <lineage>
        <taxon>Bacteria</taxon>
        <taxon>Pseudomonadati</taxon>
        <taxon>Bacteroidota</taxon>
        <taxon>Flavobacteriia</taxon>
        <taxon>Flavobacteriales</taxon>
        <taxon>Flavobacteriaceae</taxon>
        <taxon>Galbibacter</taxon>
    </lineage>
</organism>
<comment type="caution">
    <text evidence="1">The sequence shown here is derived from an EMBL/GenBank/DDBJ whole genome shotgun (WGS) entry which is preliminary data.</text>
</comment>
<accession>A0ABT6FRW6</accession>